<evidence type="ECO:0000313" key="2">
    <source>
        <dbReference type="Proteomes" id="UP000886998"/>
    </source>
</evidence>
<name>A0A8X7BS12_9ARAC</name>
<sequence length="89" mass="10042">MSPTRQSPPLIGRPQMLLEAPRTLLHPTGAVRIMVLVLFDLFRDKGLSNIWIIICLATSRIHHRIHQGGTQTDYVLSIGCSDTHTRRKS</sequence>
<dbReference type="AlphaFoldDB" id="A0A8X7BS12"/>
<accession>A0A8X7BS12</accession>
<keyword evidence="2" id="KW-1185">Reference proteome</keyword>
<reference evidence="1" key="1">
    <citation type="submission" date="2020-08" db="EMBL/GenBank/DDBJ databases">
        <title>Multicomponent nature underlies the extraordinary mechanical properties of spider dragline silk.</title>
        <authorList>
            <person name="Kono N."/>
            <person name="Nakamura H."/>
            <person name="Mori M."/>
            <person name="Yoshida Y."/>
            <person name="Ohtoshi R."/>
            <person name="Malay A.D."/>
            <person name="Moran D.A.P."/>
            <person name="Tomita M."/>
            <person name="Numata K."/>
            <person name="Arakawa K."/>
        </authorList>
    </citation>
    <scope>NUCLEOTIDE SEQUENCE</scope>
</reference>
<protein>
    <submittedName>
        <fullName evidence="1">Uncharacterized protein</fullName>
    </submittedName>
</protein>
<dbReference type="Proteomes" id="UP000886998">
    <property type="component" value="Unassembled WGS sequence"/>
</dbReference>
<comment type="caution">
    <text evidence="1">The sequence shown here is derived from an EMBL/GenBank/DDBJ whole genome shotgun (WGS) entry which is preliminary data.</text>
</comment>
<dbReference type="EMBL" id="BMAV01002333">
    <property type="protein sequence ID" value="GFY41178.1"/>
    <property type="molecule type" value="Genomic_DNA"/>
</dbReference>
<organism evidence="1 2">
    <name type="scientific">Trichonephila inaurata madagascariensis</name>
    <dbReference type="NCBI Taxonomy" id="2747483"/>
    <lineage>
        <taxon>Eukaryota</taxon>
        <taxon>Metazoa</taxon>
        <taxon>Ecdysozoa</taxon>
        <taxon>Arthropoda</taxon>
        <taxon>Chelicerata</taxon>
        <taxon>Arachnida</taxon>
        <taxon>Araneae</taxon>
        <taxon>Araneomorphae</taxon>
        <taxon>Entelegynae</taxon>
        <taxon>Araneoidea</taxon>
        <taxon>Nephilidae</taxon>
        <taxon>Trichonephila</taxon>
        <taxon>Trichonephila inaurata</taxon>
    </lineage>
</organism>
<evidence type="ECO:0000313" key="1">
    <source>
        <dbReference type="EMBL" id="GFY41178.1"/>
    </source>
</evidence>
<proteinExistence type="predicted"/>
<gene>
    <name evidence="1" type="ORF">TNIN_20451</name>
</gene>